<evidence type="ECO:0000313" key="9">
    <source>
        <dbReference type="EMBL" id="EFL20536.1"/>
    </source>
</evidence>
<reference evidence="9 10" key="1">
    <citation type="submission" date="2009-02" db="EMBL/GenBank/DDBJ databases">
        <title>Annotation of Streptomyces hygroscopicus strain ATCC 53653.</title>
        <authorList>
            <consortium name="The Broad Institute Genome Sequencing Platform"/>
            <consortium name="Broad Institute Microbial Sequencing Center"/>
            <person name="Fischbach M."/>
            <person name="Godfrey P."/>
            <person name="Ward D."/>
            <person name="Young S."/>
            <person name="Zeng Q."/>
            <person name="Koehrsen M."/>
            <person name="Alvarado L."/>
            <person name="Berlin A.M."/>
            <person name="Bochicchio J."/>
            <person name="Borenstein D."/>
            <person name="Chapman S.B."/>
            <person name="Chen Z."/>
            <person name="Engels R."/>
            <person name="Freedman E."/>
            <person name="Gellesch M."/>
            <person name="Goldberg J."/>
            <person name="Griggs A."/>
            <person name="Gujja S."/>
            <person name="Heilman E.R."/>
            <person name="Heiman D.I."/>
            <person name="Hepburn T.A."/>
            <person name="Howarth C."/>
            <person name="Jen D."/>
            <person name="Larson L."/>
            <person name="Lewis B."/>
            <person name="Mehta T."/>
            <person name="Park D."/>
            <person name="Pearson M."/>
            <person name="Richards J."/>
            <person name="Roberts A."/>
            <person name="Saif S."/>
            <person name="Shea T.D."/>
            <person name="Shenoy N."/>
            <person name="Sisk P."/>
            <person name="Stolte C."/>
            <person name="Sykes S.N."/>
            <person name="Thomson T."/>
            <person name="Walk T."/>
            <person name="White J."/>
            <person name="Yandava C."/>
            <person name="Straight P."/>
            <person name="Clardy J."/>
            <person name="Hung D."/>
            <person name="Kolter R."/>
            <person name="Mekalanos J."/>
            <person name="Walker S."/>
            <person name="Walsh C.T."/>
            <person name="Wieland-Brown L.C."/>
            <person name="Haas B."/>
            <person name="Nusbaum C."/>
            <person name="Birren B."/>
        </authorList>
    </citation>
    <scope>NUCLEOTIDE SEQUENCE [LARGE SCALE GENOMIC DNA]</scope>
    <source>
        <strain evidence="9 10">ATCC 53653</strain>
    </source>
</reference>
<keyword evidence="5 7" id="KW-1133">Transmembrane helix</keyword>
<dbReference type="OrthoDB" id="3543764at2"/>
<dbReference type="PROSITE" id="PS50928">
    <property type="entry name" value="ABC_TM1"/>
    <property type="match status" value="1"/>
</dbReference>
<proteinExistence type="inferred from homology"/>
<name>D9W802_9ACTN</name>
<keyword evidence="4 7" id="KW-0812">Transmembrane</keyword>
<dbReference type="EMBL" id="GG657754">
    <property type="protein sequence ID" value="EFL20536.1"/>
    <property type="molecule type" value="Genomic_DNA"/>
</dbReference>
<dbReference type="PANTHER" id="PTHR43163:SF6">
    <property type="entry name" value="DIPEPTIDE TRANSPORT SYSTEM PERMEASE PROTEIN DPPB-RELATED"/>
    <property type="match status" value="1"/>
</dbReference>
<dbReference type="SUPFAM" id="SSF161098">
    <property type="entry name" value="MetI-like"/>
    <property type="match status" value="1"/>
</dbReference>
<comment type="subcellular location">
    <subcellularLocation>
        <location evidence="1 7">Cell membrane</location>
        <topology evidence="1 7">Multi-pass membrane protein</topology>
    </subcellularLocation>
</comment>
<dbReference type="PANTHER" id="PTHR43163">
    <property type="entry name" value="DIPEPTIDE TRANSPORT SYSTEM PERMEASE PROTEIN DPPB-RELATED"/>
    <property type="match status" value="1"/>
</dbReference>
<accession>D9W802</accession>
<keyword evidence="2 7" id="KW-0813">Transport</keyword>
<dbReference type="STRING" id="457427.SSOG_00248"/>
<keyword evidence="3" id="KW-1003">Cell membrane</keyword>
<dbReference type="GO" id="GO:0005886">
    <property type="term" value="C:plasma membrane"/>
    <property type="evidence" value="ECO:0007669"/>
    <property type="project" value="UniProtKB-SubCell"/>
</dbReference>
<protein>
    <submittedName>
        <fullName evidence="9">Nickel ABC transporter, permease</fullName>
    </submittedName>
</protein>
<feature type="transmembrane region" description="Helical" evidence="7">
    <location>
        <begin position="27"/>
        <end position="49"/>
    </location>
</feature>
<keyword evidence="10" id="KW-1185">Reference proteome</keyword>
<dbReference type="Pfam" id="PF00528">
    <property type="entry name" value="BPD_transp_1"/>
    <property type="match status" value="1"/>
</dbReference>
<feature type="domain" description="ABC transmembrane type-1" evidence="8">
    <location>
        <begin position="117"/>
        <end position="317"/>
    </location>
</feature>
<dbReference type="HOGENOM" id="CLU_036879_0_2_11"/>
<evidence type="ECO:0000256" key="2">
    <source>
        <dbReference type="ARBA" id="ARBA00022448"/>
    </source>
</evidence>
<feature type="transmembrane region" description="Helical" evidence="7">
    <location>
        <begin position="252"/>
        <end position="274"/>
    </location>
</feature>
<evidence type="ECO:0000256" key="7">
    <source>
        <dbReference type="RuleBase" id="RU363032"/>
    </source>
</evidence>
<evidence type="ECO:0000256" key="1">
    <source>
        <dbReference type="ARBA" id="ARBA00004651"/>
    </source>
</evidence>
<dbReference type="InterPro" id="IPR035906">
    <property type="entry name" value="MetI-like_sf"/>
</dbReference>
<keyword evidence="6 7" id="KW-0472">Membrane</keyword>
<evidence type="ECO:0000313" key="10">
    <source>
        <dbReference type="Proteomes" id="UP000003963"/>
    </source>
</evidence>
<comment type="similarity">
    <text evidence="7">Belongs to the binding-protein-dependent transport system permease family.</text>
</comment>
<evidence type="ECO:0000256" key="4">
    <source>
        <dbReference type="ARBA" id="ARBA00022692"/>
    </source>
</evidence>
<organism evidence="9 10">
    <name type="scientific">Streptomyces himastatinicus ATCC 53653</name>
    <dbReference type="NCBI Taxonomy" id="457427"/>
    <lineage>
        <taxon>Bacteria</taxon>
        <taxon>Bacillati</taxon>
        <taxon>Actinomycetota</taxon>
        <taxon>Actinomycetes</taxon>
        <taxon>Kitasatosporales</taxon>
        <taxon>Streptomycetaceae</taxon>
        <taxon>Streptomyces</taxon>
        <taxon>Streptomyces violaceusniger group</taxon>
    </lineage>
</organism>
<dbReference type="RefSeq" id="WP_009712358.1">
    <property type="nucleotide sequence ID" value="NZ_GG657754.1"/>
</dbReference>
<dbReference type="Gene3D" id="1.10.3720.10">
    <property type="entry name" value="MetI-like"/>
    <property type="match status" value="1"/>
</dbReference>
<feature type="transmembrane region" description="Helical" evidence="7">
    <location>
        <begin position="191"/>
        <end position="209"/>
    </location>
</feature>
<dbReference type="Proteomes" id="UP000003963">
    <property type="component" value="Unassembled WGS sequence"/>
</dbReference>
<feature type="transmembrane region" description="Helical" evidence="7">
    <location>
        <begin position="123"/>
        <end position="144"/>
    </location>
</feature>
<evidence type="ECO:0000259" key="8">
    <source>
        <dbReference type="PROSITE" id="PS50928"/>
    </source>
</evidence>
<dbReference type="CDD" id="cd06261">
    <property type="entry name" value="TM_PBP2"/>
    <property type="match status" value="1"/>
</dbReference>
<gene>
    <name evidence="9" type="ORF">SSOG_00248</name>
</gene>
<feature type="transmembrane region" description="Helical" evidence="7">
    <location>
        <begin position="165"/>
        <end position="185"/>
    </location>
</feature>
<feature type="transmembrane region" description="Helical" evidence="7">
    <location>
        <begin position="294"/>
        <end position="320"/>
    </location>
</feature>
<evidence type="ECO:0000256" key="3">
    <source>
        <dbReference type="ARBA" id="ARBA00022475"/>
    </source>
</evidence>
<dbReference type="AlphaFoldDB" id="D9W802"/>
<evidence type="ECO:0000256" key="5">
    <source>
        <dbReference type="ARBA" id="ARBA00022989"/>
    </source>
</evidence>
<sequence>MTTAPATTDRPADTRPVRPGAVARRRIATRVATGLGVMWAAATVAYVVLHSMPGKIEDILLGDQTYPGAQEAVAADWGLDRPPLVQYLDYLGRLLHGDLGTSYAMRQPVAAIVGDQLWPTAQLTLLSAVLALILALSVAIATAGRARPLRAVASLAELVATSTPVYWLGILLLMVFSFELGWFPVTADRGAASLVLPAVTLGLPMAGLLSQVLREALESTLEQPFITTVRARGVGETLVRLRHALAHALPPVINLGGWMIGNLLGGAVITETVFGRPGLGAVTLTAVTNKDVPVVLAVVLLAAFAYVVISTLVDIVNLLIDPRLRTR</sequence>
<evidence type="ECO:0000256" key="6">
    <source>
        <dbReference type="ARBA" id="ARBA00023136"/>
    </source>
</evidence>
<dbReference type="GO" id="GO:0071916">
    <property type="term" value="F:dipeptide transmembrane transporter activity"/>
    <property type="evidence" value="ECO:0007669"/>
    <property type="project" value="TreeGrafter"/>
</dbReference>
<dbReference type="InterPro" id="IPR000515">
    <property type="entry name" value="MetI-like"/>
</dbReference>